<proteinExistence type="predicted"/>
<gene>
    <name evidence="1" type="ORF">VNO77_39026</name>
</gene>
<dbReference type="AlphaFoldDB" id="A0AAN9KDN7"/>
<sequence length="69" mass="7308">MTSQGYNGRKKIGGKNLVFSGWIKNPWWFSMDSNASRSLLGSLLVNTVVIDGNGVQDKAINGGGGFSAC</sequence>
<evidence type="ECO:0000313" key="1">
    <source>
        <dbReference type="EMBL" id="KAK7313824.1"/>
    </source>
</evidence>
<organism evidence="1 2">
    <name type="scientific">Canavalia gladiata</name>
    <name type="common">Sword bean</name>
    <name type="synonym">Dolichos gladiatus</name>
    <dbReference type="NCBI Taxonomy" id="3824"/>
    <lineage>
        <taxon>Eukaryota</taxon>
        <taxon>Viridiplantae</taxon>
        <taxon>Streptophyta</taxon>
        <taxon>Embryophyta</taxon>
        <taxon>Tracheophyta</taxon>
        <taxon>Spermatophyta</taxon>
        <taxon>Magnoliopsida</taxon>
        <taxon>eudicotyledons</taxon>
        <taxon>Gunneridae</taxon>
        <taxon>Pentapetalae</taxon>
        <taxon>rosids</taxon>
        <taxon>fabids</taxon>
        <taxon>Fabales</taxon>
        <taxon>Fabaceae</taxon>
        <taxon>Papilionoideae</taxon>
        <taxon>50 kb inversion clade</taxon>
        <taxon>NPAAA clade</taxon>
        <taxon>indigoferoid/millettioid clade</taxon>
        <taxon>Phaseoleae</taxon>
        <taxon>Canavalia</taxon>
    </lineage>
</organism>
<evidence type="ECO:0000313" key="2">
    <source>
        <dbReference type="Proteomes" id="UP001367508"/>
    </source>
</evidence>
<name>A0AAN9KDN7_CANGL</name>
<keyword evidence="2" id="KW-1185">Reference proteome</keyword>
<comment type="caution">
    <text evidence="1">The sequence shown here is derived from an EMBL/GenBank/DDBJ whole genome shotgun (WGS) entry which is preliminary data.</text>
</comment>
<accession>A0AAN9KDN7</accession>
<dbReference type="EMBL" id="JAYMYQ010000009">
    <property type="protein sequence ID" value="KAK7313824.1"/>
    <property type="molecule type" value="Genomic_DNA"/>
</dbReference>
<protein>
    <submittedName>
        <fullName evidence="1">Uncharacterized protein</fullName>
    </submittedName>
</protein>
<reference evidence="1 2" key="1">
    <citation type="submission" date="2024-01" db="EMBL/GenBank/DDBJ databases">
        <title>The genomes of 5 underutilized Papilionoideae crops provide insights into root nodulation and disease resistanc.</title>
        <authorList>
            <person name="Jiang F."/>
        </authorList>
    </citation>
    <scope>NUCLEOTIDE SEQUENCE [LARGE SCALE GENOMIC DNA]</scope>
    <source>
        <strain evidence="1">LVBAO_FW01</strain>
        <tissue evidence="1">Leaves</tissue>
    </source>
</reference>
<dbReference type="Proteomes" id="UP001367508">
    <property type="component" value="Unassembled WGS sequence"/>
</dbReference>